<dbReference type="InterPro" id="IPR027417">
    <property type="entry name" value="P-loop_NTPase"/>
</dbReference>
<feature type="region of interest" description="Disordered" evidence="7">
    <location>
        <begin position="577"/>
        <end position="623"/>
    </location>
</feature>
<feature type="domain" description="ABC transmembrane type-1" evidence="10">
    <location>
        <begin position="651"/>
        <end position="926"/>
    </location>
</feature>
<dbReference type="Proteomes" id="UP000198122">
    <property type="component" value="Unassembled WGS sequence"/>
</dbReference>
<dbReference type="InterPro" id="IPR003593">
    <property type="entry name" value="AAA+_ATPase"/>
</dbReference>
<dbReference type="Gene3D" id="1.20.1560.10">
    <property type="entry name" value="ABC transporter type 1, transmembrane domain"/>
    <property type="match status" value="2"/>
</dbReference>
<dbReference type="Pfam" id="PF00664">
    <property type="entry name" value="ABC_membrane"/>
    <property type="match status" value="1"/>
</dbReference>
<feature type="domain" description="ABC transmembrane type-1" evidence="10">
    <location>
        <begin position="38"/>
        <end position="312"/>
    </location>
</feature>
<feature type="transmembrane region" description="Helical" evidence="8">
    <location>
        <begin position="861"/>
        <end position="883"/>
    </location>
</feature>
<dbReference type="InterPro" id="IPR011527">
    <property type="entry name" value="ABC1_TM_dom"/>
</dbReference>
<dbReference type="PROSITE" id="PS50893">
    <property type="entry name" value="ABC_TRANSPORTER_2"/>
    <property type="match status" value="2"/>
</dbReference>
<dbReference type="GO" id="GO:0005886">
    <property type="term" value="C:plasma membrane"/>
    <property type="evidence" value="ECO:0007669"/>
    <property type="project" value="UniProtKB-SubCell"/>
</dbReference>
<feature type="transmembrane region" description="Helical" evidence="8">
    <location>
        <begin position="280"/>
        <end position="298"/>
    </location>
</feature>
<dbReference type="PANTHER" id="PTHR24221">
    <property type="entry name" value="ATP-BINDING CASSETTE SUB-FAMILY B"/>
    <property type="match status" value="1"/>
</dbReference>
<dbReference type="AlphaFoldDB" id="A0A212T9Y2"/>
<dbReference type="InterPro" id="IPR036640">
    <property type="entry name" value="ABC1_TM_sf"/>
</dbReference>
<feature type="transmembrane region" description="Helical" evidence="8">
    <location>
        <begin position="684"/>
        <end position="707"/>
    </location>
</feature>
<comment type="subcellular location">
    <subcellularLocation>
        <location evidence="1">Cell membrane</location>
        <topology evidence="1">Multi-pass membrane protein</topology>
    </subcellularLocation>
</comment>
<name>A0A212T9Y2_9MICO</name>
<gene>
    <name evidence="11" type="ORF">SAMN05445756_0782</name>
</gene>
<feature type="transmembrane region" description="Helical" evidence="8">
    <location>
        <begin position="783"/>
        <end position="803"/>
    </location>
</feature>
<evidence type="ECO:0000259" key="10">
    <source>
        <dbReference type="PROSITE" id="PS50929"/>
    </source>
</evidence>
<dbReference type="InterPro" id="IPR003439">
    <property type="entry name" value="ABC_transporter-like_ATP-bd"/>
</dbReference>
<dbReference type="GO" id="GO:0140359">
    <property type="term" value="F:ABC-type transporter activity"/>
    <property type="evidence" value="ECO:0007669"/>
    <property type="project" value="InterPro"/>
</dbReference>
<evidence type="ECO:0000313" key="12">
    <source>
        <dbReference type="Proteomes" id="UP000198122"/>
    </source>
</evidence>
<proteinExistence type="predicted"/>
<dbReference type="GO" id="GO:0005524">
    <property type="term" value="F:ATP binding"/>
    <property type="evidence" value="ECO:0007669"/>
    <property type="project" value="UniProtKB-KW"/>
</dbReference>
<dbReference type="GO" id="GO:0016887">
    <property type="term" value="F:ATP hydrolysis activity"/>
    <property type="evidence" value="ECO:0007669"/>
    <property type="project" value="InterPro"/>
</dbReference>
<feature type="transmembrane region" description="Helical" evidence="8">
    <location>
        <begin position="168"/>
        <end position="188"/>
    </location>
</feature>
<protein>
    <submittedName>
        <fullName evidence="11">ABC-type multidrug transport system, ATPase and permease component</fullName>
    </submittedName>
</protein>
<dbReference type="PROSITE" id="PS50929">
    <property type="entry name" value="ABC_TM1F"/>
    <property type="match status" value="2"/>
</dbReference>
<dbReference type="GO" id="GO:0034040">
    <property type="term" value="F:ATPase-coupled lipid transmembrane transporter activity"/>
    <property type="evidence" value="ECO:0007669"/>
    <property type="project" value="TreeGrafter"/>
</dbReference>
<evidence type="ECO:0000259" key="9">
    <source>
        <dbReference type="PROSITE" id="PS50893"/>
    </source>
</evidence>
<dbReference type="SMART" id="SM00382">
    <property type="entry name" value="AAA"/>
    <property type="match status" value="2"/>
</dbReference>
<evidence type="ECO:0000256" key="6">
    <source>
        <dbReference type="ARBA" id="ARBA00023136"/>
    </source>
</evidence>
<evidence type="ECO:0000256" key="4">
    <source>
        <dbReference type="ARBA" id="ARBA00022840"/>
    </source>
</evidence>
<feature type="transmembrane region" description="Helical" evidence="8">
    <location>
        <begin position="69"/>
        <end position="91"/>
    </location>
</feature>
<dbReference type="Gene3D" id="3.40.50.300">
    <property type="entry name" value="P-loop containing nucleotide triphosphate hydrolases"/>
    <property type="match status" value="2"/>
</dbReference>
<feature type="domain" description="ABC transporter" evidence="9">
    <location>
        <begin position="343"/>
        <end position="576"/>
    </location>
</feature>
<dbReference type="EMBL" id="FYEZ01000001">
    <property type="protein sequence ID" value="SNC62857.1"/>
    <property type="molecule type" value="Genomic_DNA"/>
</dbReference>
<keyword evidence="5 8" id="KW-1133">Transmembrane helix</keyword>
<feature type="transmembrane region" description="Helical" evidence="8">
    <location>
        <begin position="759"/>
        <end position="777"/>
    </location>
</feature>
<evidence type="ECO:0000256" key="7">
    <source>
        <dbReference type="SAM" id="MobiDB-lite"/>
    </source>
</evidence>
<feature type="transmembrane region" description="Helical" evidence="8">
    <location>
        <begin position="32"/>
        <end position="57"/>
    </location>
</feature>
<sequence length="1187" mass="125540">MRVSEGGGYCARVIPSADVPTTPPRPVTWRRLATPVSAGALLVLTVGGVGQSVGAVLAGRLAEDARMGLVGWLALALVGGALLDALGRVLWVGEVDRAEGELRRDVLRAVTAQPVSALGDQAVGELLDRIDDDAYEIGSLSRDILWGVLSTLVTIVPMWVVAGLTWWPAWFLFPAIGVLTLVVIRPLLPRIAELKVHEEAAFTAHAAALEEGIAARDDLRTSLGQPFAVRRLAELSAEVHRRFLAVLRQEVTVILRSGLTLQLLMVLLVVGGALAVEGGALGVSALVTLFLVSSRFVGVMSQLAERLPDLQAGMGAVIRVRQIMDSEPEPAGGAPVPDGALDLTVRDLTFSYGEGTFALQGIDLHLPAGQTLALVGRTGSGKSTLASMVTRAIEPPAGTVLLGGQDVTDTDLASLRETVGTVTQRTEVLAGTLAQNITLFDDRPDHEVEAVVAELGLTDWVAALPEGIHTPLGPGGLTLSAGEEQLLAFARLLIRDVRVVVLDEATARMDPLTEQRVVRASERLLTGRTGILVAHRLGTIERADLVAVLDAGRISQFGSHADLSLQEGHFRDLLSAASEAEREVGEEPPASSAELVAPPAGAAQEDVGRGIGTARRVTTPPPSRVAGRAPALARAVWRAITTRPEWGLLSVLLFLLLSLTGAVGAGTAWAWGRLVETLQAGESPWFWVGVIVVALLAAPLLLAAGVLRYPRWWVDLMLRVRMNVLVGQTDQRRTAKEPAGEVVARAMDADRYVRYTDRWVDVCNGLLVVVFTAVVSGHVTSGLLLLVVMVASALVSALGRPVAGRSATRASALRAEFGRAVGSALESARTVKLAGRMPQVRAHLLELDRGRVEAAVLEHRVSAALMGLPPILLQAAAVGAWWAHVRGIWDLSTTLLVASTVLGFVYFGQVAGAVVTEAPGVRSWQQATHEFAAGRDLVRLPEGVDLEAGTAPGPVELPRAPLRQLELEDFSVVHDDGTVGVEGVDLRVGPGELVLLVGPVGSGKSSLLRGLAGLEYGTGTIRWNGEVVEEPETFLRPGRVAWVAQVPRVMSGSFAENLRLDHERALEGAIDVARLGPDVSQAGGVDSLVGHRGVRLSGGQVQRLALARALAADAALVLGDDVSSALDARTEVELWEALRERGATVIGSTSKRAALQRADQVLVLQGGRVVDRGDWASLHQRWGHIAG</sequence>
<keyword evidence="6 8" id="KW-0472">Membrane</keyword>
<evidence type="ECO:0000256" key="5">
    <source>
        <dbReference type="ARBA" id="ARBA00022989"/>
    </source>
</evidence>
<accession>A0A212T9Y2</accession>
<dbReference type="SUPFAM" id="SSF52540">
    <property type="entry name" value="P-loop containing nucleoside triphosphate hydrolases"/>
    <property type="match status" value="2"/>
</dbReference>
<feature type="transmembrane region" description="Helical" evidence="8">
    <location>
        <begin position="895"/>
        <end position="915"/>
    </location>
</feature>
<dbReference type="Pfam" id="PF00005">
    <property type="entry name" value="ABC_tran"/>
    <property type="match status" value="2"/>
</dbReference>
<keyword evidence="12" id="KW-1185">Reference proteome</keyword>
<evidence type="ECO:0000256" key="2">
    <source>
        <dbReference type="ARBA" id="ARBA00022692"/>
    </source>
</evidence>
<reference evidence="11 12" key="1">
    <citation type="submission" date="2017-06" db="EMBL/GenBank/DDBJ databases">
        <authorList>
            <person name="Kim H.J."/>
            <person name="Triplett B.A."/>
        </authorList>
    </citation>
    <scope>NUCLEOTIDE SEQUENCE [LARGE SCALE GENOMIC DNA]</scope>
    <source>
        <strain evidence="11 12">DSM 22179</strain>
    </source>
</reference>
<evidence type="ECO:0000313" key="11">
    <source>
        <dbReference type="EMBL" id="SNC62857.1"/>
    </source>
</evidence>
<evidence type="ECO:0000256" key="8">
    <source>
        <dbReference type="SAM" id="Phobius"/>
    </source>
</evidence>
<keyword evidence="2 8" id="KW-0812">Transmembrane</keyword>
<dbReference type="SUPFAM" id="SSF90123">
    <property type="entry name" value="ABC transporter transmembrane region"/>
    <property type="match status" value="2"/>
</dbReference>
<evidence type="ECO:0000256" key="1">
    <source>
        <dbReference type="ARBA" id="ARBA00004651"/>
    </source>
</evidence>
<keyword evidence="4" id="KW-0067">ATP-binding</keyword>
<keyword evidence="3" id="KW-0547">Nucleotide-binding</keyword>
<dbReference type="PANTHER" id="PTHR24221:SF654">
    <property type="entry name" value="ATP-BINDING CASSETTE SUB-FAMILY B MEMBER 6"/>
    <property type="match status" value="1"/>
</dbReference>
<feature type="domain" description="ABC transporter" evidence="9">
    <location>
        <begin position="965"/>
        <end position="1187"/>
    </location>
</feature>
<organism evidence="11 12">
    <name type="scientific">Kytococcus aerolatus</name>
    <dbReference type="NCBI Taxonomy" id="592308"/>
    <lineage>
        <taxon>Bacteria</taxon>
        <taxon>Bacillati</taxon>
        <taxon>Actinomycetota</taxon>
        <taxon>Actinomycetes</taxon>
        <taxon>Micrococcales</taxon>
        <taxon>Kytococcaceae</taxon>
        <taxon>Kytococcus</taxon>
    </lineage>
</organism>
<evidence type="ECO:0000256" key="3">
    <source>
        <dbReference type="ARBA" id="ARBA00022741"/>
    </source>
</evidence>
<feature type="transmembrane region" description="Helical" evidence="8">
    <location>
        <begin position="251"/>
        <end position="274"/>
    </location>
</feature>
<feature type="transmembrane region" description="Helical" evidence="8">
    <location>
        <begin position="646"/>
        <end position="672"/>
    </location>
</feature>
<dbReference type="InterPro" id="IPR039421">
    <property type="entry name" value="Type_1_exporter"/>
</dbReference>
<feature type="transmembrane region" description="Helical" evidence="8">
    <location>
        <begin position="144"/>
        <end position="162"/>
    </location>
</feature>